<dbReference type="GO" id="GO:0102573">
    <property type="term" value="F:aminodeoxyfutalosine synthase activity"/>
    <property type="evidence" value="ECO:0007669"/>
    <property type="project" value="UniProtKB-EC"/>
</dbReference>
<dbReference type="STRING" id="82374.NZ47_06930"/>
<dbReference type="SFLD" id="SFLDF00343">
    <property type="entry name" value="aminofutalosine_synthase_(mqnE"/>
    <property type="match status" value="1"/>
</dbReference>
<sequence>MIEEAIKIARAKAENGERLTLQDALALYEDNDLLFLASCARKMKEKKSGKNVYYNVNRHINLTNICTSGCPLCAFQCEEGDKRGYVMEPEDIAKVLEDAKKVKNLGEIHIVSALHPTKTFDYYLNVVRQVKAALPNVDIKAFTPVEVVHFSQMTGKSVKEILKILQEAGLSSLPGGGAEILNDRVRKEICPKKANTAQWIETIKAAHELGIRTNCSIMYGHIETIEERLQHLFTLRDIQDETGGFQAFIAFPFHPANTQLSHLKRVGSWEDMKMIAMSRLILDNIDHVKAFWIMLTTPLAQLALGFGADDLDGTIGEEKIIHEAGAKTGTGTTRERLRKLITEAGMIPVERDTFYHPIKEAE</sequence>
<dbReference type="InterPro" id="IPR006638">
    <property type="entry name" value="Elp3/MiaA/NifB-like_rSAM"/>
</dbReference>
<dbReference type="NCBIfam" id="TIGR00423">
    <property type="entry name" value="CofH family radical SAM protein"/>
    <property type="match status" value="1"/>
</dbReference>
<dbReference type="InterPro" id="IPR013785">
    <property type="entry name" value="Aldolase_TIM"/>
</dbReference>
<dbReference type="eggNOG" id="COG1060">
    <property type="taxonomic scope" value="Bacteria"/>
</dbReference>
<comment type="similarity">
    <text evidence="6">Belongs to the radical SAM superfamily. MqnE family.</text>
</comment>
<keyword evidence="1 6" id="KW-0004">4Fe-4S</keyword>
<evidence type="ECO:0000256" key="8">
    <source>
        <dbReference type="PIRSR" id="PIRSR004762-2"/>
    </source>
</evidence>
<dbReference type="InterPro" id="IPR045567">
    <property type="entry name" value="CofH/MnqC-like_C"/>
</dbReference>
<dbReference type="Pfam" id="PF19288">
    <property type="entry name" value="CofH_C"/>
    <property type="match status" value="1"/>
</dbReference>
<comment type="catalytic activity">
    <reaction evidence="6">
        <text>3-[(1-carboxyvinyl)-oxy]benzoate + S-adenosyl-L-methionine + H2O = 6-amino-6-deoxyfutalosine + hydrogencarbonate + L-methionine + H(+)</text>
        <dbReference type="Rhea" id="RHEA:33075"/>
        <dbReference type="ChEBI" id="CHEBI:15377"/>
        <dbReference type="ChEBI" id="CHEBI:15378"/>
        <dbReference type="ChEBI" id="CHEBI:17544"/>
        <dbReference type="ChEBI" id="CHEBI:57844"/>
        <dbReference type="ChEBI" id="CHEBI:59789"/>
        <dbReference type="ChEBI" id="CHEBI:64286"/>
        <dbReference type="ChEBI" id="CHEBI:76981"/>
        <dbReference type="EC" id="2.5.1.120"/>
    </reaction>
</comment>
<dbReference type="AlphaFoldDB" id="A0A0B2JWQ4"/>
<dbReference type="InterPro" id="IPR058240">
    <property type="entry name" value="rSAM_sf"/>
</dbReference>
<keyword evidence="5 6" id="KW-0411">Iron-sulfur</keyword>
<keyword evidence="3 6" id="KW-0479">Metal-binding</keyword>
<protein>
    <recommendedName>
        <fullName evidence="6">Aminodeoxyfutalosine synthase</fullName>
        <shortName evidence="6">AFL synthase</shortName>
        <shortName evidence="6">Aminofutalosine synthase</shortName>
        <ecNumber evidence="6">2.5.1.120</ecNumber>
    </recommendedName>
    <alternativeName>
        <fullName evidence="6">Menaquinone biosynthetic enzyme MqnE</fullName>
    </alternativeName>
</protein>
<dbReference type="Pfam" id="PF04055">
    <property type="entry name" value="Radical_SAM"/>
    <property type="match status" value="1"/>
</dbReference>
<dbReference type="CDD" id="cd01335">
    <property type="entry name" value="Radical_SAM"/>
    <property type="match status" value="1"/>
</dbReference>
<evidence type="ECO:0000313" key="10">
    <source>
        <dbReference type="EMBL" id="KHM52059.1"/>
    </source>
</evidence>
<proteinExistence type="inferred from homology"/>
<reference evidence="10 11" key="1">
    <citation type="journal article" date="2013" name="PLoS ONE">
        <title>Identification and characterization of three novel lipases belonging to families II and V from Anaerovibrio lipolyticus 5ST.</title>
        <authorList>
            <person name="Prive F."/>
            <person name="Kaderbhai N.N."/>
            <person name="Girdwood S."/>
            <person name="Worgan H.J."/>
            <person name="Pinloche E."/>
            <person name="Scollan N.D."/>
            <person name="Huws S.A."/>
            <person name="Newbold C.J."/>
        </authorList>
    </citation>
    <scope>NUCLEOTIDE SEQUENCE [LARGE SCALE GENOMIC DNA]</scope>
    <source>
        <strain evidence="10 11">5S</strain>
    </source>
</reference>
<dbReference type="UniPathway" id="UPA00079"/>
<dbReference type="InterPro" id="IPR020050">
    <property type="entry name" value="FO_synthase_su2"/>
</dbReference>
<dbReference type="Gene3D" id="3.20.20.70">
    <property type="entry name" value="Aldolase class I"/>
    <property type="match status" value="1"/>
</dbReference>
<name>A0A0B2JWQ4_9FIRM</name>
<evidence type="ECO:0000256" key="4">
    <source>
        <dbReference type="ARBA" id="ARBA00023004"/>
    </source>
</evidence>
<dbReference type="PROSITE" id="PS51918">
    <property type="entry name" value="RADICAL_SAM"/>
    <property type="match status" value="1"/>
</dbReference>
<keyword evidence="4 6" id="KW-0408">Iron</keyword>
<dbReference type="InterPro" id="IPR034405">
    <property type="entry name" value="F420"/>
</dbReference>
<organism evidence="10 11">
    <name type="scientific">Anaerovibrio lipolyticus</name>
    <dbReference type="NCBI Taxonomy" id="82374"/>
    <lineage>
        <taxon>Bacteria</taxon>
        <taxon>Bacillati</taxon>
        <taxon>Bacillota</taxon>
        <taxon>Negativicutes</taxon>
        <taxon>Selenomonadales</taxon>
        <taxon>Selenomonadaceae</taxon>
        <taxon>Anaerovibrio</taxon>
    </lineage>
</organism>
<dbReference type="HAMAP" id="MF_00993">
    <property type="entry name" value="MqnE"/>
    <property type="match status" value="1"/>
</dbReference>
<feature type="binding site" evidence="6 7">
    <location>
        <position position="73"/>
    </location>
    <ligand>
        <name>[4Fe-4S] cluster</name>
        <dbReference type="ChEBI" id="CHEBI:49883"/>
        <note>4Fe-4S-S-AdoMet</note>
    </ligand>
</feature>
<dbReference type="InterPro" id="IPR007197">
    <property type="entry name" value="rSAM"/>
</dbReference>
<dbReference type="SFLD" id="SFLDG01082">
    <property type="entry name" value="B12-binding_domain_containing"/>
    <property type="match status" value="1"/>
</dbReference>
<dbReference type="Proteomes" id="UP000030993">
    <property type="component" value="Unassembled WGS sequence"/>
</dbReference>
<dbReference type="PIRSF" id="PIRSF004762">
    <property type="entry name" value="CHP00423"/>
    <property type="match status" value="1"/>
</dbReference>
<feature type="binding site" evidence="8">
    <location>
        <position position="179"/>
    </location>
    <ligand>
        <name>S-adenosyl-L-methionine</name>
        <dbReference type="ChEBI" id="CHEBI:59789"/>
    </ligand>
</feature>
<dbReference type="SMART" id="SM00729">
    <property type="entry name" value="Elp3"/>
    <property type="match status" value="1"/>
</dbReference>
<keyword evidence="11" id="KW-1185">Reference proteome</keyword>
<dbReference type="EMBL" id="JSCE01000143">
    <property type="protein sequence ID" value="KHM52059.1"/>
    <property type="molecule type" value="Genomic_DNA"/>
</dbReference>
<dbReference type="PANTHER" id="PTHR43076:SF7">
    <property type="entry name" value="AMINODEOXYFUTALOSINE SYNTHASE"/>
    <property type="match status" value="1"/>
</dbReference>
<keyword evidence="2 6" id="KW-0949">S-adenosyl-L-methionine</keyword>
<keyword evidence="6" id="KW-0474">Menaquinone biosynthesis</keyword>
<comment type="caution">
    <text evidence="10">The sequence shown here is derived from an EMBL/GenBank/DDBJ whole genome shotgun (WGS) entry which is preliminary data.</text>
</comment>
<dbReference type="SFLD" id="SFLDS00029">
    <property type="entry name" value="Radical_SAM"/>
    <property type="match status" value="1"/>
</dbReference>
<feature type="domain" description="Radical SAM core" evidence="9">
    <location>
        <begin position="52"/>
        <end position="286"/>
    </location>
</feature>
<dbReference type="GO" id="GO:0051539">
    <property type="term" value="F:4 iron, 4 sulfur cluster binding"/>
    <property type="evidence" value="ECO:0007669"/>
    <property type="project" value="UniProtKB-KW"/>
</dbReference>
<dbReference type="SFLD" id="SFLDG01388">
    <property type="entry name" value="7_8-didemethyl-8-hydroxy-5-dea"/>
    <property type="match status" value="1"/>
</dbReference>
<comment type="cofactor">
    <cofactor evidence="6 7">
        <name>[4Fe-4S] cluster</name>
        <dbReference type="ChEBI" id="CHEBI:49883"/>
    </cofactor>
    <text evidence="6 7">Binds 1 [4Fe-4S] cluster. The cluster is coordinated with 3 cysteines and an exchangeable S-adenosyl-L-methionine.</text>
</comment>
<comment type="function">
    <text evidence="6">Radical SAM enzyme that catalyzes the addition of the adenosyl radical to the double bond of 3-[(1-carboxyvinyl)oxy]benzoate, leading to aminodeoxyfutalosine (AFL), a key intermediate in the formation of menaquinone (MK, vitamin K2) from chorismate.</text>
</comment>
<evidence type="ECO:0000259" key="9">
    <source>
        <dbReference type="PROSITE" id="PS51918"/>
    </source>
</evidence>
<dbReference type="SFLD" id="SFLDF00342">
    <property type="entry name" value="cyclic_dehypoxanthine_futalosi"/>
    <property type="match status" value="1"/>
</dbReference>
<feature type="binding site" evidence="6 7">
    <location>
        <position position="70"/>
    </location>
    <ligand>
        <name>[4Fe-4S] cluster</name>
        <dbReference type="ChEBI" id="CHEBI:49883"/>
        <note>4Fe-4S-S-AdoMet</note>
    </ligand>
</feature>
<comment type="pathway">
    <text evidence="6">Quinol/quinone metabolism; menaquinone biosynthesis.</text>
</comment>
<accession>A0A0B2JWQ4</accession>
<dbReference type="NCBIfam" id="TIGR03700">
    <property type="entry name" value="mena_SCO4494"/>
    <property type="match status" value="1"/>
</dbReference>
<evidence type="ECO:0000256" key="1">
    <source>
        <dbReference type="ARBA" id="ARBA00022485"/>
    </source>
</evidence>
<dbReference type="GO" id="GO:0009234">
    <property type="term" value="P:menaquinone biosynthetic process"/>
    <property type="evidence" value="ECO:0007669"/>
    <property type="project" value="UniProtKB-UniRule"/>
</dbReference>
<dbReference type="SFLD" id="SFLDG01389">
    <property type="entry name" value="menaquinone_synthsis_involved"/>
    <property type="match status" value="1"/>
</dbReference>
<evidence type="ECO:0000256" key="2">
    <source>
        <dbReference type="ARBA" id="ARBA00022691"/>
    </source>
</evidence>
<dbReference type="SFLD" id="SFLDG01064">
    <property type="entry name" value="F420__menaquinone_cofactor_bio"/>
    <property type="match status" value="1"/>
</dbReference>
<gene>
    <name evidence="6" type="primary">mqnE</name>
    <name evidence="10" type="ORF">NZ47_06930</name>
</gene>
<feature type="binding site" evidence="6 7">
    <location>
        <position position="66"/>
    </location>
    <ligand>
        <name>[4Fe-4S] cluster</name>
        <dbReference type="ChEBI" id="CHEBI:49883"/>
        <note>4Fe-4S-S-AdoMet</note>
    </ligand>
</feature>
<evidence type="ECO:0000313" key="11">
    <source>
        <dbReference type="Proteomes" id="UP000030993"/>
    </source>
</evidence>
<dbReference type="EC" id="2.5.1.120" evidence="6"/>
<keyword evidence="6" id="KW-0808">Transferase</keyword>
<dbReference type="GO" id="GO:0005506">
    <property type="term" value="F:iron ion binding"/>
    <property type="evidence" value="ECO:0007669"/>
    <property type="project" value="UniProtKB-UniRule"/>
</dbReference>
<dbReference type="SUPFAM" id="SSF102114">
    <property type="entry name" value="Radical SAM enzymes"/>
    <property type="match status" value="1"/>
</dbReference>
<dbReference type="RefSeq" id="WP_039208270.1">
    <property type="nucleotide sequence ID" value="NZ_JSCE01000143.1"/>
</dbReference>
<dbReference type="GO" id="GO:0044689">
    <property type="term" value="F:7,8-didemethyl-8-hydroxy-5-deazariboflavin synthase activity"/>
    <property type="evidence" value="ECO:0007669"/>
    <property type="project" value="TreeGrafter"/>
</dbReference>
<evidence type="ECO:0000256" key="7">
    <source>
        <dbReference type="PIRSR" id="PIRSR004762-1"/>
    </source>
</evidence>
<evidence type="ECO:0000256" key="5">
    <source>
        <dbReference type="ARBA" id="ARBA00023014"/>
    </source>
</evidence>
<dbReference type="InterPro" id="IPR022432">
    <property type="entry name" value="MqnE"/>
</dbReference>
<evidence type="ECO:0000256" key="3">
    <source>
        <dbReference type="ARBA" id="ARBA00022723"/>
    </source>
</evidence>
<dbReference type="PANTHER" id="PTHR43076">
    <property type="entry name" value="FO SYNTHASE (COFH)"/>
    <property type="match status" value="1"/>
</dbReference>
<evidence type="ECO:0000256" key="6">
    <source>
        <dbReference type="HAMAP-Rule" id="MF_00993"/>
    </source>
</evidence>